<evidence type="ECO:0000256" key="5">
    <source>
        <dbReference type="ARBA" id="ARBA00022801"/>
    </source>
</evidence>
<evidence type="ECO:0000256" key="8">
    <source>
        <dbReference type="ARBA" id="ARBA00048492"/>
    </source>
</evidence>
<proteinExistence type="inferred from homology"/>
<dbReference type="PANTHER" id="PTHR43137:SF1">
    <property type="entry name" value="DIHYDROOROTASE"/>
    <property type="match status" value="1"/>
</dbReference>
<dbReference type="AlphaFoldDB" id="A0A0D3ETY7"/>
<evidence type="ECO:0000256" key="1">
    <source>
        <dbReference type="ARBA" id="ARBA00004880"/>
    </source>
</evidence>
<dbReference type="EnsemblPlants" id="OBART01G30690.1">
    <property type="protein sequence ID" value="OBART01G30690.1"/>
    <property type="gene ID" value="OBART01G30690"/>
</dbReference>
<dbReference type="InterPro" id="IPR004721">
    <property type="entry name" value="DHOdimr"/>
</dbReference>
<dbReference type="PROSITE" id="PS00482">
    <property type="entry name" value="DIHYDROOROTASE_1"/>
    <property type="match status" value="1"/>
</dbReference>
<dbReference type="HOGENOM" id="CLU_041558_1_0_1"/>
<dbReference type="eggNOG" id="KOG2902">
    <property type="taxonomic scope" value="Eukaryota"/>
</dbReference>
<accession>A0A0D3ETY7</accession>
<evidence type="ECO:0000256" key="4">
    <source>
        <dbReference type="ARBA" id="ARBA00022723"/>
    </source>
</evidence>
<organism evidence="11">
    <name type="scientific">Oryza barthii</name>
    <dbReference type="NCBI Taxonomy" id="65489"/>
    <lineage>
        <taxon>Eukaryota</taxon>
        <taxon>Viridiplantae</taxon>
        <taxon>Streptophyta</taxon>
        <taxon>Embryophyta</taxon>
        <taxon>Tracheophyta</taxon>
        <taxon>Spermatophyta</taxon>
        <taxon>Magnoliopsida</taxon>
        <taxon>Liliopsida</taxon>
        <taxon>Poales</taxon>
        <taxon>Poaceae</taxon>
        <taxon>BOP clade</taxon>
        <taxon>Oryzoideae</taxon>
        <taxon>Oryzeae</taxon>
        <taxon>Oryzinae</taxon>
        <taxon>Oryza</taxon>
    </lineage>
</organism>
<protein>
    <recommendedName>
        <fullName evidence="9">Dihydroorotase, mitochondrial</fullName>
        <ecNumber evidence="3">3.5.2.3</ecNumber>
    </recommendedName>
</protein>
<dbReference type="InterPro" id="IPR032466">
    <property type="entry name" value="Metal_Hydrolase"/>
</dbReference>
<dbReference type="Pfam" id="PF01979">
    <property type="entry name" value="Amidohydro_1"/>
    <property type="match status" value="1"/>
</dbReference>
<evidence type="ECO:0000313" key="11">
    <source>
        <dbReference type="EnsemblPlants" id="OBART01G30690.1"/>
    </source>
</evidence>
<dbReference type="CDD" id="cd01294">
    <property type="entry name" value="DHOase"/>
    <property type="match status" value="1"/>
</dbReference>
<evidence type="ECO:0000313" key="12">
    <source>
        <dbReference type="Proteomes" id="UP000026960"/>
    </source>
</evidence>
<comment type="catalytic activity">
    <reaction evidence="8">
        <text>(S)-dihydroorotate + H2O = N-carbamoyl-L-aspartate + H(+)</text>
        <dbReference type="Rhea" id="RHEA:24296"/>
        <dbReference type="ChEBI" id="CHEBI:15377"/>
        <dbReference type="ChEBI" id="CHEBI:15378"/>
        <dbReference type="ChEBI" id="CHEBI:30864"/>
        <dbReference type="ChEBI" id="CHEBI:32814"/>
        <dbReference type="EC" id="3.5.2.3"/>
    </reaction>
</comment>
<dbReference type="PROSITE" id="PS00483">
    <property type="entry name" value="DIHYDROOROTASE_2"/>
    <property type="match status" value="1"/>
</dbReference>
<dbReference type="GO" id="GO:0046872">
    <property type="term" value="F:metal ion binding"/>
    <property type="evidence" value="ECO:0007669"/>
    <property type="project" value="UniProtKB-KW"/>
</dbReference>
<feature type="domain" description="Amidohydrolase-related" evidence="10">
    <location>
        <begin position="68"/>
        <end position="379"/>
    </location>
</feature>
<reference evidence="11" key="1">
    <citation type="journal article" date="2009" name="Rice">
        <title>De Novo Next Generation Sequencing of Plant Genomes.</title>
        <authorList>
            <person name="Rounsley S."/>
            <person name="Marri P.R."/>
            <person name="Yu Y."/>
            <person name="He R."/>
            <person name="Sisneros N."/>
            <person name="Goicoechea J.L."/>
            <person name="Lee S.J."/>
            <person name="Angelova A."/>
            <person name="Kudrna D."/>
            <person name="Luo M."/>
            <person name="Affourtit J."/>
            <person name="Desany B."/>
            <person name="Knight J."/>
            <person name="Niazi F."/>
            <person name="Egholm M."/>
            <person name="Wing R.A."/>
        </authorList>
    </citation>
    <scope>NUCLEOTIDE SEQUENCE [LARGE SCALE GENOMIC DNA]</scope>
    <source>
        <strain evidence="11">cv. IRGC 105608</strain>
    </source>
</reference>
<dbReference type="GO" id="GO:0004151">
    <property type="term" value="F:dihydroorotase activity"/>
    <property type="evidence" value="ECO:0007669"/>
    <property type="project" value="UniProtKB-EC"/>
</dbReference>
<name>A0A0D3ETY7_9ORYZ</name>
<dbReference type="HAMAP" id="MF_00219">
    <property type="entry name" value="PyrC_classII"/>
    <property type="match status" value="1"/>
</dbReference>
<keyword evidence="5" id="KW-0378">Hydrolase</keyword>
<evidence type="ECO:0000256" key="7">
    <source>
        <dbReference type="ARBA" id="ARBA00022975"/>
    </source>
</evidence>
<dbReference type="UniPathway" id="UPA00070">
    <property type="reaction ID" value="UER00117"/>
</dbReference>
<dbReference type="PANTHER" id="PTHR43137">
    <property type="entry name" value="DIHYDROOROTASE"/>
    <property type="match status" value="1"/>
</dbReference>
<evidence type="ECO:0000256" key="2">
    <source>
        <dbReference type="ARBA" id="ARBA00005631"/>
    </source>
</evidence>
<dbReference type="GO" id="GO:0009507">
    <property type="term" value="C:chloroplast"/>
    <property type="evidence" value="ECO:0007669"/>
    <property type="project" value="TreeGrafter"/>
</dbReference>
<comment type="pathway">
    <text evidence="1">Pyrimidine metabolism; UMP biosynthesis via de novo pathway; (S)-dihydroorotate from bicarbonate: step 3/3.</text>
</comment>
<dbReference type="EC" id="3.5.2.3" evidence="3"/>
<keyword evidence="7" id="KW-0665">Pyrimidine biosynthesis</keyword>
<dbReference type="FunFam" id="3.20.20.140:FF:000006">
    <property type="entry name" value="Dihydroorotase"/>
    <property type="match status" value="1"/>
</dbReference>
<comment type="similarity">
    <text evidence="2">Belongs to the metallo-dependent hydrolases superfamily. DHOase family. Class II DHOase subfamily.</text>
</comment>
<dbReference type="NCBIfam" id="TIGR00856">
    <property type="entry name" value="pyrC_dimer"/>
    <property type="match status" value="1"/>
</dbReference>
<keyword evidence="6" id="KW-0862">Zinc</keyword>
<evidence type="ECO:0000256" key="9">
    <source>
        <dbReference type="ARBA" id="ARBA00069884"/>
    </source>
</evidence>
<dbReference type="Gramene" id="OBART01G30690.1">
    <property type="protein sequence ID" value="OBART01G30690.1"/>
    <property type="gene ID" value="OBART01G30690"/>
</dbReference>
<dbReference type="SUPFAM" id="SSF51556">
    <property type="entry name" value="Metallo-dependent hydrolases"/>
    <property type="match status" value="1"/>
</dbReference>
<dbReference type="Proteomes" id="UP000026960">
    <property type="component" value="Chromosome 1"/>
</dbReference>
<evidence type="ECO:0000256" key="3">
    <source>
        <dbReference type="ARBA" id="ARBA00012860"/>
    </source>
</evidence>
<dbReference type="STRING" id="65489.A0A0D3ETY7"/>
<keyword evidence="4" id="KW-0479">Metal-binding</keyword>
<dbReference type="PaxDb" id="65489-OBART01G30690.1"/>
<dbReference type="GO" id="GO:0006207">
    <property type="term" value="P:'de novo' pyrimidine nucleobase biosynthetic process"/>
    <property type="evidence" value="ECO:0007669"/>
    <property type="project" value="TreeGrafter"/>
</dbReference>
<dbReference type="Gene3D" id="3.20.20.140">
    <property type="entry name" value="Metal-dependent hydrolases"/>
    <property type="match status" value="1"/>
</dbReference>
<dbReference type="InterPro" id="IPR006680">
    <property type="entry name" value="Amidohydro-rel"/>
</dbReference>
<evidence type="ECO:0000259" key="10">
    <source>
        <dbReference type="Pfam" id="PF01979"/>
    </source>
</evidence>
<sequence length="407" mass="44968">MQTAATSTFFANPHVKHLPGPFLRPSPHYGALVHLPSFRNKTPISIAMAASPSPPPPLQELTITRPDDWHLHLREGDVLAAVLPHSAMHFGRAIVMPNLKPPVTTTARALEYREEILRALPPGSNFVPLMTLYLTDNTSPEEIKLAKKSGVVFAVKLYPSGATTNSQDGVTDIFGKCLPVLEEMARQEMPLLVHGEVTDQHVDTFDREKVFIEKILAPLVQRLPQLKIVMEHITTMDAVNFVESCKEGHVAATVTPQHLLLNRNALFQGGLQPHNYCLPVLKRETHRQAIVSAVTSGSKQYFLGTDSAPHDKRRKECSCGCAGIYSAPVALSLYAKVFEQAGALDKLEAFTSFNGPDFYGLPRNTSKIVLRKSAWKVPDTYSYSSGEIVPMFTGNTLEWLPSDQLEE</sequence>
<reference evidence="11" key="2">
    <citation type="submission" date="2015-03" db="UniProtKB">
        <authorList>
            <consortium name="EnsemblPlants"/>
        </authorList>
    </citation>
    <scope>IDENTIFICATION</scope>
</reference>
<evidence type="ECO:0000256" key="6">
    <source>
        <dbReference type="ARBA" id="ARBA00022833"/>
    </source>
</evidence>
<dbReference type="InterPro" id="IPR002195">
    <property type="entry name" value="Dihydroorotase_CS"/>
</dbReference>
<keyword evidence="12" id="KW-1185">Reference proteome</keyword>
<dbReference type="GO" id="GO:0044205">
    <property type="term" value="P:'de novo' UMP biosynthetic process"/>
    <property type="evidence" value="ECO:0007669"/>
    <property type="project" value="UniProtKB-UniPathway"/>
</dbReference>